<feature type="region of interest" description="Disordered" evidence="5">
    <location>
        <begin position="1"/>
        <end position="24"/>
    </location>
</feature>
<dbReference type="RefSeq" id="WP_394823642.1">
    <property type="nucleotide sequence ID" value="NZ_CP089984.1"/>
</dbReference>
<dbReference type="PANTHER" id="PTHR43619:SF2">
    <property type="entry name" value="S-ADENOSYL-L-METHIONINE-DEPENDENT METHYLTRANSFERASES SUPERFAMILY PROTEIN"/>
    <property type="match status" value="1"/>
</dbReference>
<dbReference type="EMBL" id="CP089984">
    <property type="protein sequence ID" value="WXB14026.1"/>
    <property type="molecule type" value="Genomic_DNA"/>
</dbReference>
<organism evidence="6 7">
    <name type="scientific">Pendulispora albinea</name>
    <dbReference type="NCBI Taxonomy" id="2741071"/>
    <lineage>
        <taxon>Bacteria</taxon>
        <taxon>Pseudomonadati</taxon>
        <taxon>Myxococcota</taxon>
        <taxon>Myxococcia</taxon>
        <taxon>Myxococcales</taxon>
        <taxon>Sorangiineae</taxon>
        <taxon>Pendulisporaceae</taxon>
        <taxon>Pendulispora</taxon>
    </lineage>
</organism>
<dbReference type="Pfam" id="PF04072">
    <property type="entry name" value="LCM"/>
    <property type="match status" value="1"/>
</dbReference>
<protein>
    <recommendedName>
        <fullName evidence="4">S-adenosyl-L-methionine-dependent methyltransferase</fullName>
        <ecNumber evidence="4">2.1.1.-</ecNumber>
    </recommendedName>
</protein>
<dbReference type="GO" id="GO:0008168">
    <property type="term" value="F:methyltransferase activity"/>
    <property type="evidence" value="ECO:0007669"/>
    <property type="project" value="UniProtKB-KW"/>
</dbReference>
<evidence type="ECO:0000313" key="7">
    <source>
        <dbReference type="Proteomes" id="UP001370348"/>
    </source>
</evidence>
<evidence type="ECO:0000256" key="5">
    <source>
        <dbReference type="SAM" id="MobiDB-lite"/>
    </source>
</evidence>
<evidence type="ECO:0000256" key="2">
    <source>
        <dbReference type="ARBA" id="ARBA00022603"/>
    </source>
</evidence>
<evidence type="ECO:0000256" key="3">
    <source>
        <dbReference type="ARBA" id="ARBA00022679"/>
    </source>
</evidence>
<evidence type="ECO:0000256" key="4">
    <source>
        <dbReference type="RuleBase" id="RU362030"/>
    </source>
</evidence>
<reference evidence="6 7" key="1">
    <citation type="submission" date="2021-12" db="EMBL/GenBank/DDBJ databases">
        <title>Discovery of the Pendulisporaceae a myxobacterial family with distinct sporulation behavior and unique specialized metabolism.</title>
        <authorList>
            <person name="Garcia R."/>
            <person name="Popoff A."/>
            <person name="Bader C.D."/>
            <person name="Loehr J."/>
            <person name="Walesch S."/>
            <person name="Walt C."/>
            <person name="Boldt J."/>
            <person name="Bunk B."/>
            <person name="Haeckl F.J.F.P.J."/>
            <person name="Gunesch A.P."/>
            <person name="Birkelbach J."/>
            <person name="Nuebel U."/>
            <person name="Pietschmann T."/>
            <person name="Bach T."/>
            <person name="Mueller R."/>
        </authorList>
    </citation>
    <scope>NUCLEOTIDE SEQUENCE [LARGE SCALE GENOMIC DNA]</scope>
    <source>
        <strain evidence="6 7">MSr11954</strain>
    </source>
</reference>
<keyword evidence="3 6" id="KW-0808">Transferase</keyword>
<dbReference type="PANTHER" id="PTHR43619">
    <property type="entry name" value="S-ADENOSYL-L-METHIONINE-DEPENDENT METHYLTRANSFERASE YKTD-RELATED"/>
    <property type="match status" value="1"/>
</dbReference>
<comment type="function">
    <text evidence="4">Exhibits S-adenosyl-L-methionine-dependent methyltransferase activity.</text>
</comment>
<dbReference type="SUPFAM" id="SSF53335">
    <property type="entry name" value="S-adenosyl-L-methionine-dependent methyltransferases"/>
    <property type="match status" value="1"/>
</dbReference>
<dbReference type="InterPro" id="IPR029063">
    <property type="entry name" value="SAM-dependent_MTases_sf"/>
</dbReference>
<accession>A0ABZ2LW60</accession>
<dbReference type="EC" id="2.1.1.-" evidence="4"/>
<sequence length="308" mass="34295">MDASPDSLAPPAGEELSASAEGAPLGDVSDTARWVAYFRALESERRDALFRDPHARRLAGERGRAIAMRLRKGPLAWSLAVRTRVFDELIVDAVRTKGVRTVVNLGAGLDTRPYRLALPSNLRWIEVELPDLLQFKQDALAGERSVCAVERVPLDLGDRAARNALFEGIGRSDPRAYLVTEGLLVYLDEMEVASLAGDLARAFPDGSWLLENVAPFVLARQRRRWNEPLRAARAEMKFAPAEGLAFFARHGWAPRTTKSLLDEAERLGREMPFARLSRFLFTLFPSHYEKVLGAVVHAVMEPRSPEDP</sequence>
<dbReference type="InterPro" id="IPR011610">
    <property type="entry name" value="SAM_mthyl_Trfase_ML2640-like"/>
</dbReference>
<dbReference type="NCBIfam" id="TIGR00027">
    <property type="entry name" value="mthyl_TIGR00027"/>
    <property type="match status" value="1"/>
</dbReference>
<evidence type="ECO:0000256" key="1">
    <source>
        <dbReference type="ARBA" id="ARBA00008138"/>
    </source>
</evidence>
<feature type="compositionally biased region" description="Low complexity" evidence="5">
    <location>
        <begin position="9"/>
        <end position="24"/>
    </location>
</feature>
<keyword evidence="2 4" id="KW-0489">Methyltransferase</keyword>
<dbReference type="GO" id="GO:0032259">
    <property type="term" value="P:methylation"/>
    <property type="evidence" value="ECO:0007669"/>
    <property type="project" value="UniProtKB-KW"/>
</dbReference>
<gene>
    <name evidence="6" type="ORF">LZC94_40125</name>
</gene>
<keyword evidence="4" id="KW-0949">S-adenosyl-L-methionine</keyword>
<proteinExistence type="inferred from homology"/>
<dbReference type="Proteomes" id="UP001370348">
    <property type="component" value="Chromosome"/>
</dbReference>
<keyword evidence="7" id="KW-1185">Reference proteome</keyword>
<comment type="similarity">
    <text evidence="1 4">Belongs to the UPF0677 family.</text>
</comment>
<name>A0ABZ2LW60_9BACT</name>
<evidence type="ECO:0000313" key="6">
    <source>
        <dbReference type="EMBL" id="WXB14026.1"/>
    </source>
</evidence>
<dbReference type="Gene3D" id="3.40.50.150">
    <property type="entry name" value="Vaccinia Virus protein VP39"/>
    <property type="match status" value="1"/>
</dbReference>
<dbReference type="InterPro" id="IPR007213">
    <property type="entry name" value="Ppm1/Ppm2/Tcmp"/>
</dbReference>